<protein>
    <recommendedName>
        <fullName evidence="2">C2H2-type domain-containing protein</fullName>
    </recommendedName>
</protein>
<dbReference type="GO" id="GO:0008270">
    <property type="term" value="F:zinc ion binding"/>
    <property type="evidence" value="ECO:0007669"/>
    <property type="project" value="UniProtKB-KW"/>
</dbReference>
<dbReference type="AlphaFoldDB" id="A0A0L0BZ31"/>
<feature type="domain" description="C2H2-type" evidence="2">
    <location>
        <begin position="274"/>
        <end position="302"/>
    </location>
</feature>
<proteinExistence type="predicted"/>
<dbReference type="InterPro" id="IPR013087">
    <property type="entry name" value="Znf_C2H2_type"/>
</dbReference>
<evidence type="ECO:0000313" key="3">
    <source>
        <dbReference type="EMBL" id="KNC25293.1"/>
    </source>
</evidence>
<dbReference type="OrthoDB" id="7852576at2759"/>
<feature type="domain" description="C2H2-type" evidence="2">
    <location>
        <begin position="251"/>
        <end position="274"/>
    </location>
</feature>
<dbReference type="PROSITE" id="PS50157">
    <property type="entry name" value="ZINC_FINGER_C2H2_2"/>
    <property type="match status" value="3"/>
</dbReference>
<dbReference type="EMBL" id="JRES01001125">
    <property type="protein sequence ID" value="KNC25293.1"/>
    <property type="molecule type" value="Genomic_DNA"/>
</dbReference>
<dbReference type="SUPFAM" id="SSF57667">
    <property type="entry name" value="beta-beta-alpha zinc fingers"/>
    <property type="match status" value="1"/>
</dbReference>
<dbReference type="OMA" id="CRICFVD"/>
<dbReference type="InterPro" id="IPR036236">
    <property type="entry name" value="Znf_C2H2_sf"/>
</dbReference>
<keyword evidence="1" id="KW-0862">Zinc</keyword>
<reference evidence="3 4" key="1">
    <citation type="journal article" date="2015" name="Nat. Commun.">
        <title>Lucilia cuprina genome unlocks parasitic fly biology to underpin future interventions.</title>
        <authorList>
            <person name="Anstead C.A."/>
            <person name="Korhonen P.K."/>
            <person name="Young N.D."/>
            <person name="Hall R.S."/>
            <person name="Jex A.R."/>
            <person name="Murali S.C."/>
            <person name="Hughes D.S."/>
            <person name="Lee S.F."/>
            <person name="Perry T."/>
            <person name="Stroehlein A.J."/>
            <person name="Ansell B.R."/>
            <person name="Breugelmans B."/>
            <person name="Hofmann A."/>
            <person name="Qu J."/>
            <person name="Dugan S."/>
            <person name="Lee S.L."/>
            <person name="Chao H."/>
            <person name="Dinh H."/>
            <person name="Han Y."/>
            <person name="Doddapaneni H.V."/>
            <person name="Worley K.C."/>
            <person name="Muzny D.M."/>
            <person name="Ioannidis P."/>
            <person name="Waterhouse R.M."/>
            <person name="Zdobnov E.M."/>
            <person name="James P.J."/>
            <person name="Bagnall N.H."/>
            <person name="Kotze A.C."/>
            <person name="Gibbs R.A."/>
            <person name="Richards S."/>
            <person name="Batterham P."/>
            <person name="Gasser R.B."/>
        </authorList>
    </citation>
    <scope>NUCLEOTIDE SEQUENCE [LARGE SCALE GENOMIC DNA]</scope>
    <source>
        <strain evidence="3 4">LS</strain>
        <tissue evidence="3">Full body</tissue>
    </source>
</reference>
<dbReference type="STRING" id="7375.A0A0L0BZ31"/>
<evidence type="ECO:0000256" key="1">
    <source>
        <dbReference type="PROSITE-ProRule" id="PRU00042"/>
    </source>
</evidence>
<organism evidence="3 4">
    <name type="scientific">Lucilia cuprina</name>
    <name type="common">Green bottle fly</name>
    <name type="synonym">Australian sheep blowfly</name>
    <dbReference type="NCBI Taxonomy" id="7375"/>
    <lineage>
        <taxon>Eukaryota</taxon>
        <taxon>Metazoa</taxon>
        <taxon>Ecdysozoa</taxon>
        <taxon>Arthropoda</taxon>
        <taxon>Hexapoda</taxon>
        <taxon>Insecta</taxon>
        <taxon>Pterygota</taxon>
        <taxon>Neoptera</taxon>
        <taxon>Endopterygota</taxon>
        <taxon>Diptera</taxon>
        <taxon>Brachycera</taxon>
        <taxon>Muscomorpha</taxon>
        <taxon>Oestroidea</taxon>
        <taxon>Calliphoridae</taxon>
        <taxon>Luciliinae</taxon>
        <taxon>Lucilia</taxon>
    </lineage>
</organism>
<accession>A0A0L0BZ31</accession>
<evidence type="ECO:0000259" key="2">
    <source>
        <dbReference type="PROSITE" id="PS50157"/>
    </source>
</evidence>
<dbReference type="Gene3D" id="3.30.160.60">
    <property type="entry name" value="Classic Zinc Finger"/>
    <property type="match status" value="2"/>
</dbReference>
<keyword evidence="1" id="KW-0863">Zinc-finger</keyword>
<comment type="caution">
    <text evidence="3">The sequence shown here is derived from an EMBL/GenBank/DDBJ whole genome shotgun (WGS) entry which is preliminary data.</text>
</comment>
<name>A0A0L0BZ31_LUCCU</name>
<gene>
    <name evidence="3" type="ORF">FF38_02537</name>
</gene>
<dbReference type="InterPro" id="IPR012934">
    <property type="entry name" value="Znf_AD"/>
</dbReference>
<feature type="domain" description="C2H2-type" evidence="2">
    <location>
        <begin position="300"/>
        <end position="328"/>
    </location>
</feature>
<dbReference type="Proteomes" id="UP000037069">
    <property type="component" value="Unassembled WGS sequence"/>
</dbReference>
<dbReference type="PROSITE" id="PS00028">
    <property type="entry name" value="ZINC_FINGER_C2H2_1"/>
    <property type="match status" value="3"/>
</dbReference>
<dbReference type="Pfam" id="PF00096">
    <property type="entry name" value="zf-C2H2"/>
    <property type="match status" value="1"/>
</dbReference>
<sequence length="383" mass="45142">MDFNINLSTLQQQCRICLQNGHVNIWNCKVSLAEDVQYQENSLNLKDSMEKTFLELMHIFNNSQDLLNLTDEFPLLCWQCLEDLKYCYIFYEKLKLANIQLKNLYQESLNQCIDEEHLIEVVEEKDMQEFEATREVSPSETLAHEKHIQFHENTNNNEENHLITFHKTKRSQHIALNKNDSFIVTQFIPETLESKKRHTVAVTKEDEEECTTPQNLLTVNLKAVEVRDVKNLENLETTQHPQTDFTEPAVYICQYCPQAFAKSDYLKTHIQKSHVCKFCTQTFSITEELFKHIREIHTEHKCAICHKLLSSHTNLRHHIKRVHRIKLPAKVTLLDFIKSTNLEGNLQENVEELVSNEMDFDTQYVWQNDDCIELVSENNIEMK</sequence>
<keyword evidence="1" id="KW-0479">Metal-binding</keyword>
<evidence type="ECO:0000313" key="4">
    <source>
        <dbReference type="Proteomes" id="UP000037069"/>
    </source>
</evidence>
<dbReference type="SMART" id="SM00355">
    <property type="entry name" value="ZnF_C2H2"/>
    <property type="match status" value="3"/>
</dbReference>
<dbReference type="GO" id="GO:0005634">
    <property type="term" value="C:nucleus"/>
    <property type="evidence" value="ECO:0007669"/>
    <property type="project" value="InterPro"/>
</dbReference>
<keyword evidence="4" id="KW-1185">Reference proteome</keyword>
<dbReference type="SMART" id="SM00868">
    <property type="entry name" value="zf-AD"/>
    <property type="match status" value="1"/>
</dbReference>